<dbReference type="EMBL" id="SSMQ01000061">
    <property type="protein sequence ID" value="TKC98978.1"/>
    <property type="molecule type" value="Genomic_DNA"/>
</dbReference>
<proteinExistence type="predicted"/>
<reference evidence="3 4" key="1">
    <citation type="submission" date="2019-04" db="EMBL/GenBank/DDBJ databases">
        <authorList>
            <person name="Li Y."/>
            <person name="Wang J."/>
        </authorList>
    </citation>
    <scope>NUCLEOTIDE SEQUENCE [LARGE SCALE GENOMIC DNA]</scope>
    <source>
        <strain evidence="3 4">DSM 14668</strain>
    </source>
</reference>
<evidence type="ECO:0000313" key="3">
    <source>
        <dbReference type="EMBL" id="TKC98978.1"/>
    </source>
</evidence>
<keyword evidence="4" id="KW-1185">Reference proteome</keyword>
<dbReference type="InterPro" id="IPR025668">
    <property type="entry name" value="Tnp_DDE_dom"/>
</dbReference>
<dbReference type="Proteomes" id="UP000309215">
    <property type="component" value="Unassembled WGS sequence"/>
</dbReference>
<keyword evidence="1" id="KW-0472">Membrane</keyword>
<keyword evidence="1" id="KW-0812">Transmembrane</keyword>
<feature type="transmembrane region" description="Helical" evidence="1">
    <location>
        <begin position="120"/>
        <end position="138"/>
    </location>
</feature>
<evidence type="ECO:0000259" key="2">
    <source>
        <dbReference type="Pfam" id="PF13751"/>
    </source>
</evidence>
<name>A0A4U1IWM8_9BACT</name>
<accession>A0A4U1IWM8</accession>
<sequence>KAELLLSLKESGYRTYVPERSQPVRKWVDKGWDMQQAFYGNRNRVRRPKGRALQRKRGELVERTFAHTCETGGMRRVRVRGRENVRKRYLAHVAALNLGLVLRQILGAGTPRGLAAARKGSVLAVLVIWAAMVALVRSTPKRLARFSRDAWDGMRRGHVRGVGLAIGVA</sequence>
<dbReference type="AlphaFoldDB" id="A0A4U1IWM8"/>
<gene>
    <name evidence="3" type="ORF">E8A74_39135</name>
</gene>
<evidence type="ECO:0000313" key="4">
    <source>
        <dbReference type="Proteomes" id="UP000309215"/>
    </source>
</evidence>
<feature type="transmembrane region" description="Helical" evidence="1">
    <location>
        <begin position="89"/>
        <end position="108"/>
    </location>
</feature>
<keyword evidence="1" id="KW-1133">Transmembrane helix</keyword>
<organism evidence="3 4">
    <name type="scientific">Polyangium fumosum</name>
    <dbReference type="NCBI Taxonomy" id="889272"/>
    <lineage>
        <taxon>Bacteria</taxon>
        <taxon>Pseudomonadati</taxon>
        <taxon>Myxococcota</taxon>
        <taxon>Polyangia</taxon>
        <taxon>Polyangiales</taxon>
        <taxon>Polyangiaceae</taxon>
        <taxon>Polyangium</taxon>
    </lineage>
</organism>
<comment type="caution">
    <text evidence="3">The sequence shown here is derived from an EMBL/GenBank/DDBJ whole genome shotgun (WGS) entry which is preliminary data.</text>
</comment>
<protein>
    <recommendedName>
        <fullName evidence="2">Transposase DDE domain-containing protein</fullName>
    </recommendedName>
</protein>
<feature type="non-terminal residue" evidence="3">
    <location>
        <position position="1"/>
    </location>
</feature>
<feature type="domain" description="Transposase DDE" evidence="2">
    <location>
        <begin position="40"/>
        <end position="98"/>
    </location>
</feature>
<dbReference type="Pfam" id="PF13751">
    <property type="entry name" value="DDE_Tnp_1_6"/>
    <property type="match status" value="1"/>
</dbReference>
<evidence type="ECO:0000256" key="1">
    <source>
        <dbReference type="SAM" id="Phobius"/>
    </source>
</evidence>